<sequence length="958" mass="106938">MAILKIIIRKILNNRWLVGSLFLGLLITSSLVSSIPTYSSSVLSKLLLKELEDYQVKNDKYPGEYSYLIQLPSAEEDQKGLVNELKKTSTNLTNEVNLPIEATLTMMSTAPLAIAYEDPSQASLKEQKFGTILSFSDLKKHIEITDGNWPNAPTKDGIYEVLVPESALKKRDIVLNTTFLAGKGNEQIVIKPVGTFKAKDERDPYWFTSPDSYNEDFFLPEESFEKAFVNGDSHKIESIRFYTAFDYHAVTINQLESLVGMEKRTKAAVSELTDGKLIVNFPAQNIITSYFDKSGQLRTMLWSLNVPLFIMLGIYLYMVTKLIIDRQRNEIAILNSRGAKRVQILLIYLIEIGLLATVAFLMGPFLGLWLCKILGATNGFLEFVQRSSLQTKLLKESFLYSFLAVIACIFMMMIPIYQASKQNIVHHKRTAFRVVGNVGWYTVFIEIALLGISVYGWTIFNRRQKELLAMGDTANSFTVDPLLFFVPAAFIIGLGLLTLRIYPFLLKGINRLGKKYFSLSFYSTLIQVSRSAKQYLYLMLFLILTIAVGVFSASAARTINNNLEEQIRYGNGADVAVQVRWDSVTSGGVSSPVGPTGSPSETSTENQEAEEAVTGVRETIYAEPPYDPFLKLKSAEHVTKVFQKEDVTIDAKGESISSVNMMAIDSKDFGETAWFKPSLLSHHWYQYLNLLAKEPSAVLLSKTAASNLGVKEGDYLTISSNGTTPVEFVVYGIIDYWPGFNPLQTSEDKPASTLVVANLSYVQNMIGLEPYEVWLKVKEDATRETLYEELKETGLPLTNVADVQPQLVEMKNSAFLLGINGTLSLGFLISIIVTFIGFLIYWILTMKSRSLQYGIYRAMGIPLRQLIAILLYEQLLTSGIACALGIGIGGITSTLFVPMFQLSFNPKDVVPPFQVVFDAGDEWTIYGFVLVTLLIGLSILAIILKNIRISQAIKLGED</sequence>
<name>A0ACC6SBE0_9BACI</name>
<proteinExistence type="predicted"/>
<gene>
    <name evidence="1" type="ORF">WMO40_10830</name>
</gene>
<accession>A0ACC6SBE0</accession>
<evidence type="ECO:0000313" key="2">
    <source>
        <dbReference type="Proteomes" id="UP001439875"/>
    </source>
</evidence>
<organism evidence="1 2">
    <name type="scientific">Robertmurraya yapensis</name>
    <name type="common">ex Hitch et al 2024</name>
    <dbReference type="NCBI Taxonomy" id="3133160"/>
    <lineage>
        <taxon>Bacteria</taxon>
        <taxon>Bacillati</taxon>
        <taxon>Bacillota</taxon>
        <taxon>Bacilli</taxon>
        <taxon>Bacillales</taxon>
        <taxon>Bacillaceae</taxon>
        <taxon>Robertmurraya</taxon>
    </lineage>
</organism>
<protein>
    <submittedName>
        <fullName evidence="1">FtsX-like permease family protein</fullName>
    </submittedName>
</protein>
<comment type="caution">
    <text evidence="1">The sequence shown here is derived from an EMBL/GenBank/DDBJ whole genome shotgun (WGS) entry which is preliminary data.</text>
</comment>
<dbReference type="EMBL" id="JBBMEW010000007">
    <property type="protein sequence ID" value="MEQ2527197.1"/>
    <property type="molecule type" value="Genomic_DNA"/>
</dbReference>
<dbReference type="Proteomes" id="UP001439875">
    <property type="component" value="Unassembled WGS sequence"/>
</dbReference>
<reference evidence="1" key="1">
    <citation type="submission" date="2024-03" db="EMBL/GenBank/DDBJ databases">
        <title>Human intestinal bacterial collection.</title>
        <authorList>
            <person name="Pauvert C."/>
            <person name="Hitch T.C.A."/>
            <person name="Clavel T."/>
        </authorList>
    </citation>
    <scope>NUCLEOTIDE SEQUENCE</scope>
    <source>
        <strain evidence="1">CLA-AA-H227</strain>
    </source>
</reference>
<keyword evidence="2" id="KW-1185">Reference proteome</keyword>
<evidence type="ECO:0000313" key="1">
    <source>
        <dbReference type="EMBL" id="MEQ2527197.1"/>
    </source>
</evidence>